<dbReference type="InterPro" id="IPR013320">
    <property type="entry name" value="ConA-like_dom_sf"/>
</dbReference>
<dbReference type="InterPro" id="IPR036364">
    <property type="entry name" value="SEA_dom_sf"/>
</dbReference>
<dbReference type="PROSITE" id="PS01209">
    <property type="entry name" value="LDLRA_1"/>
    <property type="match status" value="1"/>
</dbReference>
<dbReference type="PROSITE" id="PS01180">
    <property type="entry name" value="CUB"/>
    <property type="match status" value="1"/>
</dbReference>
<keyword evidence="4" id="KW-1133">Transmembrane helix</keyword>
<feature type="domain" description="SEA" evidence="6">
    <location>
        <begin position="51"/>
        <end position="163"/>
    </location>
</feature>
<dbReference type="PRINTS" id="PR00020">
    <property type="entry name" value="MAMDOMAIN"/>
</dbReference>
<dbReference type="Pfam" id="PF00431">
    <property type="entry name" value="CUB"/>
    <property type="match status" value="1"/>
</dbReference>
<reference evidence="8" key="2">
    <citation type="submission" date="2025-09" db="UniProtKB">
        <authorList>
            <consortium name="Ensembl"/>
        </authorList>
    </citation>
    <scope>IDENTIFICATION</scope>
</reference>
<dbReference type="GeneTree" id="ENSGT00940000159353"/>
<evidence type="ECO:0000259" key="5">
    <source>
        <dbReference type="PROSITE" id="PS01180"/>
    </source>
</evidence>
<feature type="transmembrane region" description="Helical" evidence="4">
    <location>
        <begin position="20"/>
        <end position="43"/>
    </location>
</feature>
<dbReference type="CDD" id="cd06263">
    <property type="entry name" value="MAM"/>
    <property type="match status" value="1"/>
</dbReference>
<evidence type="ECO:0000256" key="1">
    <source>
        <dbReference type="ARBA" id="ARBA00022737"/>
    </source>
</evidence>
<dbReference type="SUPFAM" id="SSF82671">
    <property type="entry name" value="SEA domain"/>
    <property type="match status" value="1"/>
</dbReference>
<sequence>MKLKKSSDEKDVPLSYYEIWFASLLALFICVCVGLIVLSWLTIQELERGGNSHLYMGTFKIVSGTIFTPSLHDRSSADFKILAFDVEQLIQEIFQASILTNEFERCEIFQFNVAVIFNLYLTQRVMVEKIKNELLLGIDANTTGLVQTLKIDVNSIQITDPMSLITSSLTSVPVECLPLDEVCADGVTCIRKDLFCDGVLDCPDGSDESEKRCAAVCDGKYMLTDSSGSFHSMNYPKPYNANIVCRWIILVPQGLSIKLNFTSFYTQQFADNLDIFEGIGQNKTLRASLSGSNAETVYIFSHEATAEFISDYSENYNGFNATYTAFNANKLNNYEKVYCTFEDGFCYWRQDLDDDSDWERIQGPTFPLMSGPDFDHTFGNMSGFYISTPIGLGFREERVRIQSLPLVSSDPSCLSFWYYMYSPNVYRLSVSISDEQGVEKIIFEKEGNYGNNWNYGQVTLNETSDFKIIFDAFKKNGASDIALDDIGLTKGKCNESNYVEPTAFPVVITTPSGPKFALNSFPLLNLELHWICFCHLHKTVSLHFHLKQGLL</sequence>
<dbReference type="SUPFAM" id="SSF49899">
    <property type="entry name" value="Concanavalin A-like lectins/glucanases"/>
    <property type="match status" value="1"/>
</dbReference>
<dbReference type="InterPro" id="IPR036055">
    <property type="entry name" value="LDL_receptor-like_sf"/>
</dbReference>
<comment type="caution">
    <text evidence="3">Lacks conserved residue(s) required for the propagation of feature annotation.</text>
</comment>
<dbReference type="PROSITE" id="PS50060">
    <property type="entry name" value="MAM_2"/>
    <property type="match status" value="1"/>
</dbReference>
<dbReference type="PROSITE" id="PS50024">
    <property type="entry name" value="SEA"/>
    <property type="match status" value="1"/>
</dbReference>
<protein>
    <submittedName>
        <fullName evidence="8">Transmembrane serine protease 15</fullName>
    </submittedName>
</protein>
<dbReference type="Gene3D" id="3.30.70.960">
    <property type="entry name" value="SEA domain"/>
    <property type="match status" value="1"/>
</dbReference>
<dbReference type="CDD" id="cd00112">
    <property type="entry name" value="LDLa"/>
    <property type="match status" value="1"/>
</dbReference>
<reference evidence="8" key="1">
    <citation type="submission" date="2025-08" db="UniProtKB">
        <authorList>
            <consortium name="Ensembl"/>
        </authorList>
    </citation>
    <scope>IDENTIFICATION</scope>
</reference>
<dbReference type="SMART" id="SM00192">
    <property type="entry name" value="LDLa"/>
    <property type="match status" value="1"/>
</dbReference>
<dbReference type="InterPro" id="IPR000859">
    <property type="entry name" value="CUB_dom"/>
</dbReference>
<dbReference type="Gene3D" id="2.60.120.200">
    <property type="match status" value="1"/>
</dbReference>
<dbReference type="SMART" id="SM00042">
    <property type="entry name" value="CUB"/>
    <property type="match status" value="1"/>
</dbReference>
<dbReference type="PANTHER" id="PTHR23282:SF101">
    <property type="entry name" value="MAM DOMAIN-CONTAINING PROTEIN"/>
    <property type="match status" value="1"/>
</dbReference>
<organism evidence="8 9">
    <name type="scientific">Anser brachyrhynchus</name>
    <name type="common">Pink-footed goose</name>
    <dbReference type="NCBI Taxonomy" id="132585"/>
    <lineage>
        <taxon>Eukaryota</taxon>
        <taxon>Metazoa</taxon>
        <taxon>Chordata</taxon>
        <taxon>Craniata</taxon>
        <taxon>Vertebrata</taxon>
        <taxon>Euteleostomi</taxon>
        <taxon>Archelosauria</taxon>
        <taxon>Archosauria</taxon>
        <taxon>Dinosauria</taxon>
        <taxon>Saurischia</taxon>
        <taxon>Theropoda</taxon>
        <taxon>Coelurosauria</taxon>
        <taxon>Aves</taxon>
        <taxon>Neognathae</taxon>
        <taxon>Galloanserae</taxon>
        <taxon>Anseriformes</taxon>
        <taxon>Anatidae</taxon>
        <taxon>Anserinae</taxon>
        <taxon>Anser</taxon>
    </lineage>
</organism>
<evidence type="ECO:0000313" key="8">
    <source>
        <dbReference type="Ensembl" id="ENSABRP00000025952.1"/>
    </source>
</evidence>
<dbReference type="Pfam" id="PF00629">
    <property type="entry name" value="MAM"/>
    <property type="match status" value="1"/>
</dbReference>
<dbReference type="FunFam" id="2.60.120.290:FF:000043">
    <property type="entry name" value="Enteropeptidase"/>
    <property type="match status" value="1"/>
</dbReference>
<dbReference type="PANTHER" id="PTHR23282">
    <property type="entry name" value="APICAL ENDOSOMAL GLYCOPROTEIN PRECURSOR"/>
    <property type="match status" value="1"/>
</dbReference>
<dbReference type="Gene3D" id="2.60.120.290">
    <property type="entry name" value="Spermadhesin, CUB domain"/>
    <property type="match status" value="1"/>
</dbReference>
<dbReference type="Pfam" id="PF00057">
    <property type="entry name" value="Ldl_recept_a"/>
    <property type="match status" value="1"/>
</dbReference>
<feature type="domain" description="MAM" evidence="7">
    <location>
        <begin position="337"/>
        <end position="495"/>
    </location>
</feature>
<dbReference type="Proteomes" id="UP000694426">
    <property type="component" value="Unplaced"/>
</dbReference>
<evidence type="ECO:0000256" key="2">
    <source>
        <dbReference type="ARBA" id="ARBA00023157"/>
    </source>
</evidence>
<dbReference type="InterPro" id="IPR000998">
    <property type="entry name" value="MAM_dom"/>
</dbReference>
<name>A0A8B9CWX0_9AVES</name>
<dbReference type="Ensembl" id="ENSABRT00000036335.1">
    <property type="protein sequence ID" value="ENSABRP00000025952.1"/>
    <property type="gene ID" value="ENSABRG00000021762.1"/>
</dbReference>
<dbReference type="CDD" id="cd00041">
    <property type="entry name" value="CUB"/>
    <property type="match status" value="1"/>
</dbReference>
<dbReference type="InterPro" id="IPR051560">
    <property type="entry name" value="MAM_domain-containing"/>
</dbReference>
<evidence type="ECO:0000256" key="4">
    <source>
        <dbReference type="SAM" id="Phobius"/>
    </source>
</evidence>
<dbReference type="InterPro" id="IPR000082">
    <property type="entry name" value="SEA_dom"/>
</dbReference>
<dbReference type="InterPro" id="IPR035914">
    <property type="entry name" value="Sperma_CUB_dom_sf"/>
</dbReference>
<evidence type="ECO:0000259" key="7">
    <source>
        <dbReference type="PROSITE" id="PS50060"/>
    </source>
</evidence>
<keyword evidence="1" id="KW-0677">Repeat</keyword>
<dbReference type="Pfam" id="PF01390">
    <property type="entry name" value="SEA"/>
    <property type="match status" value="1"/>
</dbReference>
<evidence type="ECO:0000256" key="3">
    <source>
        <dbReference type="PROSITE-ProRule" id="PRU00124"/>
    </source>
</evidence>
<dbReference type="Gene3D" id="4.10.400.10">
    <property type="entry name" value="Low-density Lipoprotein Receptor"/>
    <property type="match status" value="1"/>
</dbReference>
<dbReference type="FunFam" id="2.60.120.200:FF:000128">
    <property type="entry name" value="enteropeptidase isoform X2"/>
    <property type="match status" value="1"/>
</dbReference>
<accession>A0A8B9CWX0</accession>
<keyword evidence="9" id="KW-1185">Reference proteome</keyword>
<keyword evidence="4" id="KW-0812">Transmembrane</keyword>
<dbReference type="SUPFAM" id="SSF49854">
    <property type="entry name" value="Spermadhesin, CUB domain"/>
    <property type="match status" value="1"/>
</dbReference>
<feature type="domain" description="CUB" evidence="5">
    <location>
        <begin position="217"/>
        <end position="326"/>
    </location>
</feature>
<dbReference type="SUPFAM" id="SSF57424">
    <property type="entry name" value="LDL receptor-like module"/>
    <property type="match status" value="1"/>
</dbReference>
<evidence type="ECO:0000313" key="9">
    <source>
        <dbReference type="Proteomes" id="UP000694426"/>
    </source>
</evidence>
<gene>
    <name evidence="8" type="primary">TMPRSS15</name>
</gene>
<keyword evidence="2" id="KW-1015">Disulfide bond</keyword>
<dbReference type="InterPro" id="IPR002172">
    <property type="entry name" value="LDrepeatLR_classA_rpt"/>
</dbReference>
<dbReference type="InterPro" id="IPR023415">
    <property type="entry name" value="LDLR_class-A_CS"/>
</dbReference>
<dbReference type="PROSITE" id="PS50068">
    <property type="entry name" value="LDLRA_2"/>
    <property type="match status" value="1"/>
</dbReference>
<proteinExistence type="predicted"/>
<dbReference type="AlphaFoldDB" id="A0A8B9CWX0"/>
<dbReference type="GO" id="GO:0016020">
    <property type="term" value="C:membrane"/>
    <property type="evidence" value="ECO:0007669"/>
    <property type="project" value="InterPro"/>
</dbReference>
<evidence type="ECO:0000259" key="6">
    <source>
        <dbReference type="PROSITE" id="PS50024"/>
    </source>
</evidence>
<dbReference type="SMART" id="SM00137">
    <property type="entry name" value="MAM"/>
    <property type="match status" value="1"/>
</dbReference>
<keyword evidence="4" id="KW-0472">Membrane</keyword>